<feature type="compositionally biased region" description="Polar residues" evidence="4">
    <location>
        <begin position="215"/>
        <end position="231"/>
    </location>
</feature>
<feature type="region of interest" description="Disordered" evidence="4">
    <location>
        <begin position="530"/>
        <end position="556"/>
    </location>
</feature>
<dbReference type="InterPro" id="IPR035500">
    <property type="entry name" value="NHR-like_dom_sf"/>
</dbReference>
<gene>
    <name evidence="5" type="ORF">C7M84_003702</name>
</gene>
<proteinExistence type="predicted"/>
<comment type="caution">
    <text evidence="5">The sequence shown here is derived from an EMBL/GenBank/DDBJ whole genome shotgun (WGS) entry which is preliminary data.</text>
</comment>
<evidence type="ECO:0000313" key="5">
    <source>
        <dbReference type="EMBL" id="ROT77646.1"/>
    </source>
</evidence>
<dbReference type="EMBL" id="QCYY01001500">
    <property type="protein sequence ID" value="ROT77646.1"/>
    <property type="molecule type" value="Genomic_DNA"/>
</dbReference>
<organism evidence="5 6">
    <name type="scientific">Penaeus vannamei</name>
    <name type="common">Whiteleg shrimp</name>
    <name type="synonym">Litopenaeus vannamei</name>
    <dbReference type="NCBI Taxonomy" id="6689"/>
    <lineage>
        <taxon>Eukaryota</taxon>
        <taxon>Metazoa</taxon>
        <taxon>Ecdysozoa</taxon>
        <taxon>Arthropoda</taxon>
        <taxon>Crustacea</taxon>
        <taxon>Multicrustacea</taxon>
        <taxon>Malacostraca</taxon>
        <taxon>Eumalacostraca</taxon>
        <taxon>Eucarida</taxon>
        <taxon>Decapoda</taxon>
        <taxon>Dendrobranchiata</taxon>
        <taxon>Penaeoidea</taxon>
        <taxon>Penaeidae</taxon>
        <taxon>Penaeus</taxon>
    </lineage>
</organism>
<feature type="region of interest" description="Disordered" evidence="4">
    <location>
        <begin position="208"/>
        <end position="243"/>
    </location>
</feature>
<evidence type="ECO:0000256" key="1">
    <source>
        <dbReference type="ARBA" id="ARBA00023015"/>
    </source>
</evidence>
<name>A0A3R7PUS4_PENVA</name>
<dbReference type="OrthoDB" id="6347502at2759"/>
<evidence type="ECO:0000313" key="6">
    <source>
        <dbReference type="Proteomes" id="UP000283509"/>
    </source>
</evidence>
<evidence type="ECO:0000256" key="4">
    <source>
        <dbReference type="SAM" id="MobiDB-lite"/>
    </source>
</evidence>
<evidence type="ECO:0000256" key="3">
    <source>
        <dbReference type="ARBA" id="ARBA00023170"/>
    </source>
</evidence>
<keyword evidence="2" id="KW-0804">Transcription</keyword>
<dbReference type="SUPFAM" id="SSF48508">
    <property type="entry name" value="Nuclear receptor ligand-binding domain"/>
    <property type="match status" value="1"/>
</dbReference>
<dbReference type="AlphaFoldDB" id="A0A3R7PUS4"/>
<accession>A0A3R7PUS4</accession>
<keyword evidence="6" id="KW-1185">Reference proteome</keyword>
<keyword evidence="3 5" id="KW-0675">Receptor</keyword>
<reference evidence="5 6" key="1">
    <citation type="submission" date="2018-04" db="EMBL/GenBank/DDBJ databases">
        <authorList>
            <person name="Zhang X."/>
            <person name="Yuan J."/>
            <person name="Li F."/>
            <person name="Xiang J."/>
        </authorList>
    </citation>
    <scope>NUCLEOTIDE SEQUENCE [LARGE SCALE GENOMIC DNA]</scope>
    <source>
        <tissue evidence="5">Muscle</tissue>
    </source>
</reference>
<reference evidence="5 6" key="2">
    <citation type="submission" date="2019-01" db="EMBL/GenBank/DDBJ databases">
        <title>The decoding of complex shrimp genome reveals the adaptation for benthos swimmer, frequently molting mechanism and breeding impact on genome.</title>
        <authorList>
            <person name="Sun Y."/>
            <person name="Gao Y."/>
            <person name="Yu Y."/>
        </authorList>
    </citation>
    <scope>NUCLEOTIDE SEQUENCE [LARGE SCALE GENOMIC DNA]</scope>
    <source>
        <tissue evidence="5">Muscle</tissue>
    </source>
</reference>
<sequence length="598" mass="67300">MLAWLEGYCDSTHGQESSANYPRTVSMVSPAILHSNENLPRRANPVLLGGHAFKRVQRKSESEGHTTAAGPHVDETIVRHTKAYGVDRYPDQSRLGQLHIYPFNHAANQCHYSNQSSDMIGLSSPAHLLNNTNPMILTQQVHNYYGYGNSPTINGCSVEGFYYSDLSSAYGKCHIIPGKPKGQIPPAYCESKVKGECHEPVRPYPLWKPFRPSKNPASPSPTNQDSQSISHVSRRKGSTISREDQNVMDLVGAMKASFRQDRRRGPVYDRPLKILTDKELKTVLKPNDYDELMGLIKLNLSTLTSNLHQHVGMDTIEGLGKLYSLFVERRTHFFTKIPFFKHLCLSDKPRLLRLAVAISTHISAAQHIDTSTYTWPRNDTSHASSCLPILSASTLRQIVTHEHFLTIMKFYTNYCHIYADPNVSLMTEVLSLFYDEPGLSDPRSASSARSHYLALLSRYLIAVHGWQRGSDILKVIIRSQREARQLTEIHQYVEFRAQSPRQSLTDVTNSLAENFVKMRVSVQDTISKHIAQQQQEQRPPSPTLCAQDPQPSERQGNEAAVFSSLLSRLATCDDPEVLAAAKHLLPTSLLLRFLHLLE</sequence>
<evidence type="ECO:0000256" key="2">
    <source>
        <dbReference type="ARBA" id="ARBA00023163"/>
    </source>
</evidence>
<keyword evidence="1" id="KW-0805">Transcription regulation</keyword>
<dbReference type="Proteomes" id="UP000283509">
    <property type="component" value="Unassembled WGS sequence"/>
</dbReference>
<dbReference type="Gene3D" id="1.10.565.10">
    <property type="entry name" value="Retinoid X Receptor"/>
    <property type="match status" value="1"/>
</dbReference>
<protein>
    <submittedName>
        <fullName evidence="5">Nuclear hormone receptor family member nhr-48</fullName>
    </submittedName>
</protein>